<proteinExistence type="predicted"/>
<sequence length="632" mass="71260">MFTDDDVNTIFQLFPPHKSSEFLPSLILSSGGHGFVTLQFVQAQFRDRVTKETQRLFVSALAGELDIDHNLVLQLVRTHPRLALLSADSSSIVAVDERDALQAHLTSLLSEGLVLKSDFVAQNDLHIDSLNTLLGNEDAQLLSFEDYVCSKAYESKIVGVLSDLLQQSIQGVQAVNIVSQNLPGGPPTWFTLRTLKHALESPNLTDKFSIQENDDSISCTPKRVIEKNRDAVTSDLQSGALAYLNLREFLNDFPELFSSYEDVHRYFEHLSDVTMMDWFAVSSVWMSKHEEDCVRILEQDGYVDTSQRFDMKLPDSLRDRVAQKAEQSIFATFEQRPQHKLCRVGSLVLTERRRNEERDTLIDHAKVDAAAQWQQLKDDAQKQIKFSLTSIAAMLSKEPIQAALIKEKGVEKALDEQFWTAVCDNETRNEAGLSAFWIDRVASRCHIYNEGMGEVQDQRLRDQLAELFASYAQKDLVPDSITKARSQGLVLSRKSRKNISRLEAILKPSPMDTKAVVTALDKFNKKQGIEAPTPMTLSATKKAMVDDMLRRMQKQKPSDGPVLFLTLVLILFAKQYSGMVYATGKFAPKLLKELKGSLEAEQYVQVEKWKEAAKTSTLSAEDRQEMVKMAQA</sequence>
<evidence type="ECO:0000313" key="2">
    <source>
        <dbReference type="Proteomes" id="UP000800038"/>
    </source>
</evidence>
<name>A0A6A5TE30_9PLEO</name>
<dbReference type="Proteomes" id="UP000800038">
    <property type="component" value="Unassembled WGS sequence"/>
</dbReference>
<reference evidence="1" key="1">
    <citation type="journal article" date="2020" name="Stud. Mycol.">
        <title>101 Dothideomycetes genomes: a test case for predicting lifestyles and emergence of pathogens.</title>
        <authorList>
            <person name="Haridas S."/>
            <person name="Albert R."/>
            <person name="Binder M."/>
            <person name="Bloem J."/>
            <person name="Labutti K."/>
            <person name="Salamov A."/>
            <person name="Andreopoulos B."/>
            <person name="Baker S."/>
            <person name="Barry K."/>
            <person name="Bills G."/>
            <person name="Bluhm B."/>
            <person name="Cannon C."/>
            <person name="Castanera R."/>
            <person name="Culley D."/>
            <person name="Daum C."/>
            <person name="Ezra D."/>
            <person name="Gonzalez J."/>
            <person name="Henrissat B."/>
            <person name="Kuo A."/>
            <person name="Liang C."/>
            <person name="Lipzen A."/>
            <person name="Lutzoni F."/>
            <person name="Magnuson J."/>
            <person name="Mondo S."/>
            <person name="Nolan M."/>
            <person name="Ohm R."/>
            <person name="Pangilinan J."/>
            <person name="Park H.-J."/>
            <person name="Ramirez L."/>
            <person name="Alfaro M."/>
            <person name="Sun H."/>
            <person name="Tritt A."/>
            <person name="Yoshinaga Y."/>
            <person name="Zwiers L.-H."/>
            <person name="Turgeon B."/>
            <person name="Goodwin S."/>
            <person name="Spatafora J."/>
            <person name="Crous P."/>
            <person name="Grigoriev I."/>
        </authorList>
    </citation>
    <scope>NUCLEOTIDE SEQUENCE</scope>
    <source>
        <strain evidence="1">CBS 161.51</strain>
    </source>
</reference>
<organism evidence="1 2">
    <name type="scientific">Clathrospora elynae</name>
    <dbReference type="NCBI Taxonomy" id="706981"/>
    <lineage>
        <taxon>Eukaryota</taxon>
        <taxon>Fungi</taxon>
        <taxon>Dikarya</taxon>
        <taxon>Ascomycota</taxon>
        <taxon>Pezizomycotina</taxon>
        <taxon>Dothideomycetes</taxon>
        <taxon>Pleosporomycetidae</taxon>
        <taxon>Pleosporales</taxon>
        <taxon>Diademaceae</taxon>
        <taxon>Clathrospora</taxon>
    </lineage>
</organism>
<evidence type="ECO:0000313" key="1">
    <source>
        <dbReference type="EMBL" id="KAF1947157.1"/>
    </source>
</evidence>
<gene>
    <name evidence="1" type="ORF">EJ02DRAFT_449747</name>
</gene>
<protein>
    <submittedName>
        <fullName evidence="1">Uncharacterized protein</fullName>
    </submittedName>
</protein>
<keyword evidence="2" id="KW-1185">Reference proteome</keyword>
<dbReference type="EMBL" id="ML975999">
    <property type="protein sequence ID" value="KAF1947157.1"/>
    <property type="molecule type" value="Genomic_DNA"/>
</dbReference>
<dbReference type="OrthoDB" id="3935714at2759"/>
<dbReference type="AlphaFoldDB" id="A0A6A5TE30"/>
<accession>A0A6A5TE30</accession>